<sequence>MLPRKKARPNPAISAANNDSQTLVSNSTTEAPTSQSQASKASPAVEADHNNNAKAPSTQQIMDDPGSTAQHKSKDVRKTKSWYGSWQRPSKASASTSVAKENIFGGSVKLNKTSDLSRYEARKGDDNASIRSTAGTIKTMPKVSETKSDVTMTEESAQAESQTQKKSGPEPSRESSKVMETRESLKDAVIAEATPP</sequence>
<evidence type="ECO:0000313" key="3">
    <source>
        <dbReference type="Proteomes" id="UP000558688"/>
    </source>
</evidence>
<feature type="region of interest" description="Disordered" evidence="1">
    <location>
        <begin position="1"/>
        <end position="196"/>
    </location>
</feature>
<feature type="compositionally biased region" description="Basic and acidic residues" evidence="1">
    <location>
        <begin position="115"/>
        <end position="128"/>
    </location>
</feature>
<feature type="compositionally biased region" description="Polar residues" evidence="1">
    <location>
        <begin position="52"/>
        <end position="61"/>
    </location>
</feature>
<feature type="compositionally biased region" description="Polar residues" evidence="1">
    <location>
        <begin position="15"/>
        <end position="40"/>
    </location>
</feature>
<dbReference type="Proteomes" id="UP000558688">
    <property type="component" value="Unassembled WGS sequence"/>
</dbReference>
<feature type="non-terminal residue" evidence="2">
    <location>
        <position position="1"/>
    </location>
</feature>
<evidence type="ECO:0000313" key="2">
    <source>
        <dbReference type="EMBL" id="KAF5227711.1"/>
    </source>
</evidence>
<reference evidence="2" key="1">
    <citation type="submission" date="2020-02" db="EMBL/GenBank/DDBJ databases">
        <title>Identification and distribution of gene clusters putatively required for synthesis of sphingolipid metabolism inhibitors in phylogenetically diverse species of the filamentous fungus Fusarium.</title>
        <authorList>
            <person name="Kim H.-S."/>
            <person name="Busman M."/>
            <person name="Brown D.W."/>
            <person name="Divon H."/>
            <person name="Uhlig S."/>
            <person name="Proctor R.H."/>
        </authorList>
    </citation>
    <scope>NUCLEOTIDE SEQUENCE [LARGE SCALE GENOMIC DNA]</scope>
    <source>
        <strain evidence="2">NRRL 39464</strain>
    </source>
</reference>
<feature type="compositionally biased region" description="Basic and acidic residues" evidence="1">
    <location>
        <begin position="167"/>
        <end position="186"/>
    </location>
</feature>
<name>A0A8H4YGN0_FUSOX</name>
<organism evidence="2 3">
    <name type="scientific">Fusarium oxysporum</name>
    <name type="common">Fusarium vascular wilt</name>
    <dbReference type="NCBI Taxonomy" id="5507"/>
    <lineage>
        <taxon>Eukaryota</taxon>
        <taxon>Fungi</taxon>
        <taxon>Dikarya</taxon>
        <taxon>Ascomycota</taxon>
        <taxon>Pezizomycotina</taxon>
        <taxon>Sordariomycetes</taxon>
        <taxon>Hypocreomycetidae</taxon>
        <taxon>Hypocreales</taxon>
        <taxon>Nectriaceae</taxon>
        <taxon>Fusarium</taxon>
        <taxon>Fusarium oxysporum species complex</taxon>
    </lineage>
</organism>
<evidence type="ECO:0000256" key="1">
    <source>
        <dbReference type="SAM" id="MobiDB-lite"/>
    </source>
</evidence>
<feature type="compositionally biased region" description="Polar residues" evidence="1">
    <location>
        <begin position="149"/>
        <end position="166"/>
    </location>
</feature>
<proteinExistence type="predicted"/>
<dbReference type="EMBL" id="JAAFOW010004916">
    <property type="protein sequence ID" value="KAF5227711.1"/>
    <property type="molecule type" value="Genomic_DNA"/>
</dbReference>
<feature type="compositionally biased region" description="Polar residues" evidence="1">
    <location>
        <begin position="82"/>
        <end position="99"/>
    </location>
</feature>
<comment type="caution">
    <text evidence="2">The sequence shown here is derived from an EMBL/GenBank/DDBJ whole genome shotgun (WGS) entry which is preliminary data.</text>
</comment>
<accession>A0A8H4YGN0</accession>
<protein>
    <submittedName>
        <fullName evidence="2">Uncharacterized protein</fullName>
    </submittedName>
</protein>
<dbReference type="AlphaFoldDB" id="A0A8H4YGN0"/>
<gene>
    <name evidence="2" type="ORF">FOXYS1_16050</name>
</gene>